<dbReference type="Gene3D" id="3.40.50.720">
    <property type="entry name" value="NAD(P)-binding Rossmann-like Domain"/>
    <property type="match status" value="1"/>
</dbReference>
<accession>A0A9D1DVY7</accession>
<feature type="domain" description="Homoserine dehydrogenase catalytic" evidence="2">
    <location>
        <begin position="1"/>
        <end position="30"/>
    </location>
</feature>
<dbReference type="GO" id="GO:0016491">
    <property type="term" value="F:oxidoreductase activity"/>
    <property type="evidence" value="ECO:0007669"/>
    <property type="project" value="UniProtKB-KW"/>
</dbReference>
<comment type="caution">
    <text evidence="3">The sequence shown here is derived from an EMBL/GenBank/DDBJ whole genome shotgun (WGS) entry which is preliminary data.</text>
</comment>
<evidence type="ECO:0000313" key="3">
    <source>
        <dbReference type="EMBL" id="HIR60134.1"/>
    </source>
</evidence>
<protein>
    <submittedName>
        <fullName evidence="3">Homoserine dehydrogenase</fullName>
    </submittedName>
</protein>
<proteinExistence type="predicted"/>
<evidence type="ECO:0000256" key="1">
    <source>
        <dbReference type="ARBA" id="ARBA00023002"/>
    </source>
</evidence>
<reference evidence="3" key="2">
    <citation type="journal article" date="2021" name="PeerJ">
        <title>Extensive microbial diversity within the chicken gut microbiome revealed by metagenomics and culture.</title>
        <authorList>
            <person name="Gilroy R."/>
            <person name="Ravi A."/>
            <person name="Getino M."/>
            <person name="Pursley I."/>
            <person name="Horton D.L."/>
            <person name="Alikhan N.F."/>
            <person name="Baker D."/>
            <person name="Gharbi K."/>
            <person name="Hall N."/>
            <person name="Watson M."/>
            <person name="Adriaenssens E.M."/>
            <person name="Foster-Nyarko E."/>
            <person name="Jarju S."/>
            <person name="Secka A."/>
            <person name="Antonio M."/>
            <person name="Oren A."/>
            <person name="Chaudhuri R.R."/>
            <person name="La Ragione R."/>
            <person name="Hildebrand F."/>
            <person name="Pallen M.J."/>
        </authorList>
    </citation>
    <scope>NUCLEOTIDE SEQUENCE</scope>
    <source>
        <strain evidence="3">CHK189-12415</strain>
    </source>
</reference>
<reference evidence="3" key="1">
    <citation type="submission" date="2020-10" db="EMBL/GenBank/DDBJ databases">
        <authorList>
            <person name="Gilroy R."/>
        </authorList>
    </citation>
    <scope>NUCLEOTIDE SEQUENCE</scope>
    <source>
        <strain evidence="3">CHK189-12415</strain>
    </source>
</reference>
<organism evidence="3 4">
    <name type="scientific">Candidatus Faecivivens stercoravium</name>
    <dbReference type="NCBI Taxonomy" id="2840803"/>
    <lineage>
        <taxon>Bacteria</taxon>
        <taxon>Bacillati</taxon>
        <taxon>Bacillota</taxon>
        <taxon>Clostridia</taxon>
        <taxon>Eubacteriales</taxon>
        <taxon>Oscillospiraceae</taxon>
        <taxon>Oscillospiraceae incertae sedis</taxon>
        <taxon>Candidatus Faecivivens</taxon>
    </lineage>
</organism>
<dbReference type="Pfam" id="PF00742">
    <property type="entry name" value="Homoserine_dh"/>
    <property type="match status" value="1"/>
</dbReference>
<feature type="non-terminal residue" evidence="3">
    <location>
        <position position="1"/>
    </location>
</feature>
<evidence type="ECO:0000313" key="4">
    <source>
        <dbReference type="Proteomes" id="UP000824241"/>
    </source>
</evidence>
<dbReference type="GO" id="GO:0006520">
    <property type="term" value="P:amino acid metabolic process"/>
    <property type="evidence" value="ECO:0007669"/>
    <property type="project" value="InterPro"/>
</dbReference>
<dbReference type="AlphaFoldDB" id="A0A9D1DVY7"/>
<dbReference type="Gene3D" id="3.30.360.10">
    <property type="entry name" value="Dihydrodipicolinate Reductase, domain 2"/>
    <property type="match status" value="1"/>
</dbReference>
<dbReference type="Proteomes" id="UP000824241">
    <property type="component" value="Unassembled WGS sequence"/>
</dbReference>
<dbReference type="InterPro" id="IPR001342">
    <property type="entry name" value="HDH_cat"/>
</dbReference>
<evidence type="ECO:0000259" key="2">
    <source>
        <dbReference type="Pfam" id="PF00742"/>
    </source>
</evidence>
<gene>
    <name evidence="3" type="ORF">IAB37_00945</name>
</gene>
<sequence length="131" mass="14292">IRGNATGDVVFYGRGAGKLPTASAVVADMIDISKAGCTSKSLTWCDSDGKNVGDYKEEPLQFMVRASLLDDRAQATVRDVMGEVTWLSRPSQPEDEVAFVTGRMSEYQLREKLEVLGNLLGVQSVTRALDY</sequence>
<dbReference type="EMBL" id="DVHA01000028">
    <property type="protein sequence ID" value="HIR60134.1"/>
    <property type="molecule type" value="Genomic_DNA"/>
</dbReference>
<dbReference type="Gene3D" id="3.30.70.260">
    <property type="match status" value="1"/>
</dbReference>
<name>A0A9D1DVY7_9FIRM</name>
<keyword evidence="1" id="KW-0560">Oxidoreductase</keyword>